<reference evidence="3 5" key="2">
    <citation type="submission" date="2019-08" db="EMBL/GenBank/DDBJ databases">
        <title>Isolation and enrichment of carboxydotrophic bacteria from anaerobic sludge for the production of bio-based chemicals from syngas.</title>
        <authorList>
            <person name="Antares A.L."/>
            <person name="Moreira J."/>
            <person name="Diender M."/>
            <person name="Parshina S.N."/>
            <person name="Stams A.J.M."/>
            <person name="Alves M."/>
            <person name="Alves J.I."/>
            <person name="Sousa D.Z."/>
        </authorList>
    </citation>
    <scope>NUCLEOTIDE SEQUENCE [LARGE SCALE GENOMIC DNA]</scope>
    <source>
        <strain evidence="3 5">JM</strain>
    </source>
</reference>
<dbReference type="PANTHER" id="PTHR42827:SF1">
    <property type="entry name" value="IRON-SULFUR CLUSTER-BINDING PROTEIN"/>
    <property type="match status" value="1"/>
</dbReference>
<dbReference type="STRING" id="52694.ACWI_10710"/>
<organism evidence="2 4">
    <name type="scientific">Acetobacterium wieringae</name>
    <dbReference type="NCBI Taxonomy" id="52694"/>
    <lineage>
        <taxon>Bacteria</taxon>
        <taxon>Bacillati</taxon>
        <taxon>Bacillota</taxon>
        <taxon>Clostridia</taxon>
        <taxon>Eubacteriales</taxon>
        <taxon>Eubacteriaceae</taxon>
        <taxon>Acetobacterium</taxon>
    </lineage>
</organism>
<dbReference type="AlphaFoldDB" id="A0A1F2PKC0"/>
<evidence type="ECO:0000259" key="1">
    <source>
        <dbReference type="PROSITE" id="PS51379"/>
    </source>
</evidence>
<name>A0A1F2PKC0_9FIRM</name>
<proteinExistence type="predicted"/>
<dbReference type="EC" id="1.1.-.-" evidence="2"/>
<sequence length="228" mass="25036">MKEAIRKKVLDLGADVCGFAGIERFIEAPAGFHPHDLYRDCQVVVVMGFALPKGLYEVKPDLLYGYFNNLTIPKIDQILMMAARIIEDTYNATAVPVPCDWPYDYWNSEEMEGRGLISMKHAAVNAGLGTMGKNTMLLNEAFGNRLTVGAILSDLKITSDSYAEPLCLEGCTRCLTSCPAQALNEGTVTQKLCRRNTYGTNAKGFETVLCNTCRSVCPVRFGKTTVIG</sequence>
<protein>
    <submittedName>
        <fullName evidence="2">Epoxyqueuosine reductase</fullName>
        <ecNumber evidence="2">1.1.-.-</ecNumber>
    </submittedName>
</protein>
<feature type="domain" description="4Fe-4S ferredoxin-type" evidence="1">
    <location>
        <begin position="155"/>
        <end position="188"/>
    </location>
</feature>
<evidence type="ECO:0000313" key="5">
    <source>
        <dbReference type="Proteomes" id="UP000322619"/>
    </source>
</evidence>
<accession>A0A1F2PKC0</accession>
<reference evidence="2 4" key="1">
    <citation type="submission" date="2015-09" db="EMBL/GenBank/DDBJ databases">
        <title>Genome sequence of Acetobacterium wieringae DSM 1911.</title>
        <authorList>
            <person name="Poehlein A."/>
            <person name="Bengelsdorf F.R."/>
            <person name="Schiel-Bengelsdorf B."/>
            <person name="Duerre P."/>
            <person name="Daniel R."/>
        </authorList>
    </citation>
    <scope>NUCLEOTIDE SEQUENCE [LARGE SCALE GENOMIC DNA]</scope>
    <source>
        <strain evidence="2 4">DSM 1911</strain>
    </source>
</reference>
<dbReference type="Proteomes" id="UP000322619">
    <property type="component" value="Unassembled WGS sequence"/>
</dbReference>
<evidence type="ECO:0000313" key="2">
    <source>
        <dbReference type="EMBL" id="OFV71455.1"/>
    </source>
</evidence>
<dbReference type="Proteomes" id="UP000176244">
    <property type="component" value="Unassembled WGS sequence"/>
</dbReference>
<comment type="caution">
    <text evidence="2">The sequence shown here is derived from an EMBL/GenBank/DDBJ whole genome shotgun (WGS) entry which is preliminary data.</text>
</comment>
<dbReference type="RefSeq" id="WP_084633518.1">
    <property type="nucleotide sequence ID" value="NZ_CP097897.1"/>
</dbReference>
<dbReference type="InterPro" id="IPR017896">
    <property type="entry name" value="4Fe4S_Fe-S-bd"/>
</dbReference>
<dbReference type="EMBL" id="VSLA01000029">
    <property type="protein sequence ID" value="TYC83728.1"/>
    <property type="molecule type" value="Genomic_DNA"/>
</dbReference>
<dbReference type="Gene3D" id="3.30.70.20">
    <property type="match status" value="1"/>
</dbReference>
<evidence type="ECO:0000313" key="4">
    <source>
        <dbReference type="Proteomes" id="UP000176244"/>
    </source>
</evidence>
<dbReference type="PROSITE" id="PS51379">
    <property type="entry name" value="4FE4S_FER_2"/>
    <property type="match status" value="1"/>
</dbReference>
<gene>
    <name evidence="2" type="primary">queG_3</name>
    <name evidence="2" type="ORF">ACWI_10710</name>
    <name evidence="3" type="ORF">FXB42_15905</name>
</gene>
<dbReference type="GO" id="GO:0016491">
    <property type="term" value="F:oxidoreductase activity"/>
    <property type="evidence" value="ECO:0007669"/>
    <property type="project" value="UniProtKB-KW"/>
</dbReference>
<evidence type="ECO:0000313" key="3">
    <source>
        <dbReference type="EMBL" id="TYC83728.1"/>
    </source>
</evidence>
<dbReference type="OrthoDB" id="9784571at2"/>
<dbReference type="EMBL" id="LKEU01000021">
    <property type="protein sequence ID" value="OFV71455.1"/>
    <property type="molecule type" value="Genomic_DNA"/>
</dbReference>
<keyword evidence="2" id="KW-0560">Oxidoreductase</keyword>
<dbReference type="PANTHER" id="PTHR42827">
    <property type="entry name" value="IRON-SULFUR CLUSTER-BINDING PROTEIN-RELATED"/>
    <property type="match status" value="1"/>
</dbReference>